<protein>
    <submittedName>
        <fullName evidence="1">Uncharacterized protein</fullName>
    </submittedName>
</protein>
<accession>A0ABD1F7H8</accession>
<gene>
    <name evidence="1" type="ORF">ABEB36_002752</name>
</gene>
<proteinExistence type="predicted"/>
<dbReference type="EMBL" id="JBDJPC010000002">
    <property type="protein sequence ID" value="KAL1513331.1"/>
    <property type="molecule type" value="Genomic_DNA"/>
</dbReference>
<dbReference type="AlphaFoldDB" id="A0ABD1F7H8"/>
<comment type="caution">
    <text evidence="1">The sequence shown here is derived from an EMBL/GenBank/DDBJ whole genome shotgun (WGS) entry which is preliminary data.</text>
</comment>
<organism evidence="1 2">
    <name type="scientific">Hypothenemus hampei</name>
    <name type="common">Coffee berry borer</name>
    <dbReference type="NCBI Taxonomy" id="57062"/>
    <lineage>
        <taxon>Eukaryota</taxon>
        <taxon>Metazoa</taxon>
        <taxon>Ecdysozoa</taxon>
        <taxon>Arthropoda</taxon>
        <taxon>Hexapoda</taxon>
        <taxon>Insecta</taxon>
        <taxon>Pterygota</taxon>
        <taxon>Neoptera</taxon>
        <taxon>Endopterygota</taxon>
        <taxon>Coleoptera</taxon>
        <taxon>Polyphaga</taxon>
        <taxon>Cucujiformia</taxon>
        <taxon>Curculionidae</taxon>
        <taxon>Scolytinae</taxon>
        <taxon>Hypothenemus</taxon>
    </lineage>
</organism>
<evidence type="ECO:0000313" key="2">
    <source>
        <dbReference type="Proteomes" id="UP001566132"/>
    </source>
</evidence>
<dbReference type="Proteomes" id="UP001566132">
    <property type="component" value="Unassembled WGS sequence"/>
</dbReference>
<sequence length="81" mass="9517">MESEMGKTLSFKKLLKISQFKFTAPRLTLEYIKMAAQQVPLFSRVGTFTLAVYYFYVYGDYVEEHIKDIPSHCQFIPKPTR</sequence>
<name>A0ABD1F7H8_HYPHA</name>
<reference evidence="1 2" key="1">
    <citation type="submission" date="2024-05" db="EMBL/GenBank/DDBJ databases">
        <title>Genetic variation in Jamaican populations of the coffee berry borer (Hypothenemus hampei).</title>
        <authorList>
            <person name="Errbii M."/>
            <person name="Myrie A."/>
        </authorList>
    </citation>
    <scope>NUCLEOTIDE SEQUENCE [LARGE SCALE GENOMIC DNA]</scope>
    <source>
        <strain evidence="1">JA-Hopewell-2020-01-JO</strain>
        <tissue evidence="1">Whole body</tissue>
    </source>
</reference>
<evidence type="ECO:0000313" key="1">
    <source>
        <dbReference type="EMBL" id="KAL1513331.1"/>
    </source>
</evidence>
<keyword evidence="2" id="KW-1185">Reference proteome</keyword>